<feature type="compositionally biased region" description="Low complexity" evidence="1">
    <location>
        <begin position="147"/>
        <end position="158"/>
    </location>
</feature>
<dbReference type="Proteomes" id="UP000307173">
    <property type="component" value="Unassembled WGS sequence"/>
</dbReference>
<feature type="region of interest" description="Disordered" evidence="1">
    <location>
        <begin position="136"/>
        <end position="159"/>
    </location>
</feature>
<dbReference type="EMBL" id="SELW01000288">
    <property type="protein sequence ID" value="TID29511.1"/>
    <property type="molecule type" value="Genomic_DNA"/>
</dbReference>
<feature type="compositionally biased region" description="Polar residues" evidence="1">
    <location>
        <begin position="497"/>
        <end position="508"/>
    </location>
</feature>
<sequence length="1255" mass="141640">MSLNQHGTSSPNKHNTSPEYHEVSIDENLKSIDQNNALLESKNNGETGASRHKIGDEIVQDLANSVVASLYFESNEGTKEGTSKESSSSPSQENLETTRLDGEDDDYDFELNTENMMGNIIANAMENLLKPKEIEDSSPTAKEKEQFSSNNNGNTTFSAGLDRRKEAFNTEVHKTDTSQTLNERIDGTNINQMQPMKEDELDDVIANAFKDQFHLKADSENSVRDIESDRQVSHSGGQHNYNDDEDVSLDRNSDLMTAINDALVQNMSNTQESLQKEATEIKVVEEELELNAAIADALKKTEAVLENKDYEADNDEETHLNNEDLEDVIQDIDMNDVLKTALRGNEIEKEIDYDANQELNAAIKEALMTVPKKPIGHIPAKKPDNKVSFSADKVDLSTELTSVISNALKESGLVNRDNANEFDIEAALKEVVSGVIEHNLVSHPQQRVEKTTDKETDYNWDAIMDNAFEMAMQYPEDLHFDVDEHSHVNDSFKRQTLNLSSNKSNQGKITKKPSNRQHVPQPKPAVSLTKDLKSRFPLSVVSNKVSAVATVTTVLDLLHLNELDVNDVFRLKTSKLDSIKRNVSSVLSSLINSTPANPRDQIPKDQLDEKEKLRLENRERKKRWREFNIERNRDLDLKTRVIKRANHLYPLPEHASLKKEWIETEFKKRKQKRLEREQKRNFNMIDIKSFDAKDVYSFDKFFKNKANLFKIVEIYNEMGGMVTEDKLLSSSADRTASVTCIATVLAASYLVEKEKQQLININHENDEDDEYSIIQSLVVSVDKYLKNKDHIRRVDELPDESKVDSWDIISDENGLERKSLGSSISLKPMKIAPVTGSATFKINLDGIKLVNPPSILQNQMNSINVLPSGKMTSKLKHDGIMNSFGTSRKKYNVSRNKKKSKPLVINFEKFLVPNPPKPEVTFKRKGSFATQIINNMEPSLKKRLADERDVLNIIDNNNDFDIEYDINNIDISNGIDHEFDNYNNDAAKANLKLIEKQLNLQVRQMQSESDSDEKNENVDDDALASVVNQVVGALENDYMDTLDEPKLFDSNSVTNSKNEEIANVHSVNESVGQKLSEQGTDTLNDMFEKNITNKTGSVETDIQKSDVKVKNDILNHTSDNSGELEIPSRSGNSVTFEKHEMQNRSLKNDTAFDSSAKLRETKKRYKLKPANQIPKIPLPQYGTPKPMSRVTKVPIMKPIEKLSSVSSKASNVVDVKTGGIKRPGAFRKPTAFRRPGDTRNSNIRPFGGIPLIKKL</sequence>
<feature type="domain" description="DUF3020" evidence="2">
    <location>
        <begin position="617"/>
        <end position="666"/>
    </location>
</feature>
<evidence type="ECO:0000313" key="4">
    <source>
        <dbReference type="Proteomes" id="UP000307173"/>
    </source>
</evidence>
<feature type="compositionally biased region" description="Polar residues" evidence="1">
    <location>
        <begin position="31"/>
        <end position="47"/>
    </location>
</feature>
<comment type="caution">
    <text evidence="3">The sequence shown here is derived from an EMBL/GenBank/DDBJ whole genome shotgun (WGS) entry which is preliminary data.</text>
</comment>
<reference evidence="3 4" key="1">
    <citation type="journal article" date="2019" name="Front. Genet.">
        <title>Whole-Genome Sequencing of the Opportunistic Yeast Pathogen Candida inconspicua Uncovers Its Hybrid Origin.</title>
        <authorList>
            <person name="Mixao V."/>
            <person name="Hansen A.P."/>
            <person name="Saus E."/>
            <person name="Boekhout T."/>
            <person name="Lass-Florl C."/>
            <person name="Gabaldon T."/>
        </authorList>
    </citation>
    <scope>NUCLEOTIDE SEQUENCE [LARGE SCALE GENOMIC DNA]</scope>
    <source>
        <strain evidence="3 4">CBS 180</strain>
    </source>
</reference>
<dbReference type="Pfam" id="PF11223">
    <property type="entry name" value="DUF3020"/>
    <property type="match status" value="1"/>
</dbReference>
<accession>A0A4T0X2H6</accession>
<dbReference type="InterPro" id="IPR021386">
    <property type="entry name" value="SPP41_DUF3020"/>
</dbReference>
<feature type="region of interest" description="Disordered" evidence="1">
    <location>
        <begin position="74"/>
        <end position="105"/>
    </location>
</feature>
<feature type="compositionally biased region" description="Basic and acidic residues" evidence="1">
    <location>
        <begin position="136"/>
        <end position="146"/>
    </location>
</feature>
<dbReference type="STRING" id="52247.A0A4T0X2H6"/>
<organism evidence="3 4">
    <name type="scientific">Pichia inconspicua</name>
    <dbReference type="NCBI Taxonomy" id="52247"/>
    <lineage>
        <taxon>Eukaryota</taxon>
        <taxon>Fungi</taxon>
        <taxon>Dikarya</taxon>
        <taxon>Ascomycota</taxon>
        <taxon>Saccharomycotina</taxon>
        <taxon>Pichiomycetes</taxon>
        <taxon>Pichiales</taxon>
        <taxon>Pichiaceae</taxon>
        <taxon>Pichia</taxon>
    </lineage>
</organism>
<dbReference type="AlphaFoldDB" id="A0A4T0X2H6"/>
<evidence type="ECO:0000256" key="1">
    <source>
        <dbReference type="SAM" id="MobiDB-lite"/>
    </source>
</evidence>
<gene>
    <name evidence="3" type="ORF">CANINC_001906</name>
</gene>
<proteinExistence type="predicted"/>
<evidence type="ECO:0000259" key="2">
    <source>
        <dbReference type="Pfam" id="PF11223"/>
    </source>
</evidence>
<feature type="region of interest" description="Disordered" evidence="1">
    <location>
        <begin position="1"/>
        <end position="50"/>
    </location>
</feature>
<feature type="region of interest" description="Disordered" evidence="1">
    <location>
        <begin position="218"/>
        <end position="246"/>
    </location>
</feature>
<feature type="region of interest" description="Disordered" evidence="1">
    <location>
        <begin position="497"/>
        <end position="528"/>
    </location>
</feature>
<name>A0A4T0X2H6_9ASCO</name>
<keyword evidence="4" id="KW-1185">Reference proteome</keyword>
<feature type="compositionally biased region" description="Polar residues" evidence="1">
    <location>
        <begin position="1"/>
        <end position="18"/>
    </location>
</feature>
<feature type="compositionally biased region" description="Basic and acidic residues" evidence="1">
    <location>
        <begin position="218"/>
        <end position="232"/>
    </location>
</feature>
<feature type="region of interest" description="Disordered" evidence="1">
    <location>
        <begin position="1220"/>
        <end position="1245"/>
    </location>
</feature>
<dbReference type="OrthoDB" id="5595797at2759"/>
<feature type="compositionally biased region" description="Basic and acidic residues" evidence="1">
    <location>
        <begin position="19"/>
        <end position="30"/>
    </location>
</feature>
<protein>
    <recommendedName>
        <fullName evidence="2">DUF3020 domain-containing protein</fullName>
    </recommendedName>
</protein>
<evidence type="ECO:0000313" key="3">
    <source>
        <dbReference type="EMBL" id="TID29511.1"/>
    </source>
</evidence>